<dbReference type="Gene3D" id="1.10.10.10">
    <property type="entry name" value="Winged helix-like DNA-binding domain superfamily/Winged helix DNA-binding domain"/>
    <property type="match status" value="1"/>
</dbReference>
<dbReference type="GO" id="GO:0003700">
    <property type="term" value="F:DNA-binding transcription factor activity"/>
    <property type="evidence" value="ECO:0007669"/>
    <property type="project" value="TreeGrafter"/>
</dbReference>
<dbReference type="PROSITE" id="PS51077">
    <property type="entry name" value="HTH_ICLR"/>
    <property type="match status" value="1"/>
</dbReference>
<dbReference type="GO" id="GO:0003677">
    <property type="term" value="F:DNA binding"/>
    <property type="evidence" value="ECO:0007669"/>
    <property type="project" value="UniProtKB-KW"/>
</dbReference>
<dbReference type="SMART" id="SM00346">
    <property type="entry name" value="HTH_ICLR"/>
    <property type="match status" value="1"/>
</dbReference>
<dbReference type="InterPro" id="IPR029016">
    <property type="entry name" value="GAF-like_dom_sf"/>
</dbReference>
<organism evidence="6 7">
    <name type="scientific">Pseudorhodoplanes sinuspersici</name>
    <dbReference type="NCBI Taxonomy" id="1235591"/>
    <lineage>
        <taxon>Bacteria</taxon>
        <taxon>Pseudomonadati</taxon>
        <taxon>Pseudomonadota</taxon>
        <taxon>Alphaproteobacteria</taxon>
        <taxon>Hyphomicrobiales</taxon>
        <taxon>Pseudorhodoplanes</taxon>
    </lineage>
</organism>
<dbReference type="PANTHER" id="PTHR30136:SF24">
    <property type="entry name" value="HTH-TYPE TRANSCRIPTIONAL REPRESSOR ALLR"/>
    <property type="match status" value="1"/>
</dbReference>
<dbReference type="KEGG" id="psin:CAK95_11445"/>
<dbReference type="InterPro" id="IPR050707">
    <property type="entry name" value="HTH_MetabolicPath_Reg"/>
</dbReference>
<dbReference type="Pfam" id="PF09339">
    <property type="entry name" value="HTH_IclR"/>
    <property type="match status" value="1"/>
</dbReference>
<dbReference type="SUPFAM" id="SSF55781">
    <property type="entry name" value="GAF domain-like"/>
    <property type="match status" value="1"/>
</dbReference>
<dbReference type="EMBL" id="CP021112">
    <property type="protein sequence ID" value="ARP99631.1"/>
    <property type="molecule type" value="Genomic_DNA"/>
</dbReference>
<keyword evidence="7" id="KW-1185">Reference proteome</keyword>
<gene>
    <name evidence="6" type="ORF">CAK95_11445</name>
</gene>
<feature type="domain" description="IclR-ED" evidence="5">
    <location>
        <begin position="93"/>
        <end position="277"/>
    </location>
</feature>
<evidence type="ECO:0008006" key="8">
    <source>
        <dbReference type="Google" id="ProtNLM"/>
    </source>
</evidence>
<dbReference type="Proteomes" id="UP000194137">
    <property type="component" value="Chromosome"/>
</dbReference>
<protein>
    <recommendedName>
        <fullName evidence="8">IclR family transcriptional regulator</fullName>
    </recommendedName>
</protein>
<name>A0A1W6ZQJ8_9HYPH</name>
<dbReference type="Gene3D" id="3.30.450.40">
    <property type="match status" value="1"/>
</dbReference>
<dbReference type="CDD" id="cd00090">
    <property type="entry name" value="HTH_ARSR"/>
    <property type="match status" value="1"/>
</dbReference>
<dbReference type="OrthoDB" id="9807558at2"/>
<evidence type="ECO:0000259" key="5">
    <source>
        <dbReference type="PROSITE" id="PS51078"/>
    </source>
</evidence>
<dbReference type="PROSITE" id="PS51078">
    <property type="entry name" value="ICLR_ED"/>
    <property type="match status" value="1"/>
</dbReference>
<proteinExistence type="predicted"/>
<keyword evidence="2" id="KW-0238">DNA-binding</keyword>
<dbReference type="AlphaFoldDB" id="A0A1W6ZQJ8"/>
<evidence type="ECO:0000259" key="4">
    <source>
        <dbReference type="PROSITE" id="PS51077"/>
    </source>
</evidence>
<dbReference type="InterPro" id="IPR036390">
    <property type="entry name" value="WH_DNA-bd_sf"/>
</dbReference>
<dbReference type="InterPro" id="IPR011991">
    <property type="entry name" value="ArsR-like_HTH"/>
</dbReference>
<dbReference type="PANTHER" id="PTHR30136">
    <property type="entry name" value="HELIX-TURN-HELIX TRANSCRIPTIONAL REGULATOR, ICLR FAMILY"/>
    <property type="match status" value="1"/>
</dbReference>
<dbReference type="STRING" id="1235591.CAK95_11445"/>
<feature type="domain" description="HTH iclR-type" evidence="4">
    <location>
        <begin position="30"/>
        <end position="92"/>
    </location>
</feature>
<dbReference type="InterPro" id="IPR036388">
    <property type="entry name" value="WH-like_DNA-bd_sf"/>
</dbReference>
<dbReference type="Pfam" id="PF01614">
    <property type="entry name" value="IclR_C"/>
    <property type="match status" value="1"/>
</dbReference>
<accession>A0A1W6ZQJ8</accession>
<evidence type="ECO:0000256" key="1">
    <source>
        <dbReference type="ARBA" id="ARBA00023015"/>
    </source>
</evidence>
<evidence type="ECO:0000256" key="2">
    <source>
        <dbReference type="ARBA" id="ARBA00023125"/>
    </source>
</evidence>
<sequence length="297" mass="32997">MQAASESSQAEQDFLPDRIWRIANVSEEATSTVVRVVRLLQCIAEVGGEISVKEFAAHLSLPPSTVHRLLKLLMSQGLIEQRATTQRYRVGRELFRISSLIARQVDFEEIARPILTALRDACQETCYFAMYLPTSRRFVGTVVARSPHPLGYHFEPLMQQKVAWGAVGRCMLAYLPEEEVRKAVAEAGESPAGNPPPSLKDMKAALEEIRERGYASAEGEIFPEAIGFARVVFDADGNVMGSLGITMPMIRYKASMHKQLANLVIGKAKELSKALGYREVAELPASNELRPRRRARA</sequence>
<evidence type="ECO:0000313" key="7">
    <source>
        <dbReference type="Proteomes" id="UP000194137"/>
    </source>
</evidence>
<dbReference type="SUPFAM" id="SSF46785">
    <property type="entry name" value="Winged helix' DNA-binding domain"/>
    <property type="match status" value="1"/>
</dbReference>
<dbReference type="InterPro" id="IPR014757">
    <property type="entry name" value="Tscrpt_reg_IclR_C"/>
</dbReference>
<keyword evidence="1" id="KW-0805">Transcription regulation</keyword>
<dbReference type="GO" id="GO:0045892">
    <property type="term" value="P:negative regulation of DNA-templated transcription"/>
    <property type="evidence" value="ECO:0007669"/>
    <property type="project" value="TreeGrafter"/>
</dbReference>
<evidence type="ECO:0000256" key="3">
    <source>
        <dbReference type="ARBA" id="ARBA00023163"/>
    </source>
</evidence>
<reference evidence="6 7" key="1">
    <citation type="submission" date="2017-05" db="EMBL/GenBank/DDBJ databases">
        <title>Full genome sequence of Pseudorhodoplanes sinuspersici.</title>
        <authorList>
            <person name="Dastgheib S.M.M."/>
            <person name="Shavandi M."/>
            <person name="Tirandaz H."/>
        </authorList>
    </citation>
    <scope>NUCLEOTIDE SEQUENCE [LARGE SCALE GENOMIC DNA]</scope>
    <source>
        <strain evidence="6 7">RIPI110</strain>
    </source>
</reference>
<evidence type="ECO:0000313" key="6">
    <source>
        <dbReference type="EMBL" id="ARP99631.1"/>
    </source>
</evidence>
<keyword evidence="3" id="KW-0804">Transcription</keyword>
<dbReference type="InterPro" id="IPR005471">
    <property type="entry name" value="Tscrpt_reg_IclR_N"/>
</dbReference>